<evidence type="ECO:0000256" key="4">
    <source>
        <dbReference type="ARBA" id="ARBA00022989"/>
    </source>
</evidence>
<feature type="transmembrane region" description="Helical" evidence="7">
    <location>
        <begin position="348"/>
        <end position="368"/>
    </location>
</feature>
<feature type="compositionally biased region" description="Low complexity" evidence="6">
    <location>
        <begin position="580"/>
        <end position="591"/>
    </location>
</feature>
<feature type="compositionally biased region" description="Basic residues" evidence="6">
    <location>
        <begin position="592"/>
        <end position="615"/>
    </location>
</feature>
<reference evidence="8 9" key="1">
    <citation type="submission" date="2019-06" db="EMBL/GenBank/DDBJ databases">
        <title>Sequencing the genomes of 1000 actinobacteria strains.</title>
        <authorList>
            <person name="Klenk H.-P."/>
        </authorList>
    </citation>
    <scope>NUCLEOTIDE SEQUENCE [LARGE SCALE GENOMIC DNA]</scope>
    <source>
        <strain evidence="8 9">DSM 105492</strain>
    </source>
</reference>
<protein>
    <submittedName>
        <fullName evidence="8">Nitrate/nitrite transporter NarK</fullName>
    </submittedName>
</protein>
<accession>A0A543F2L9</accession>
<evidence type="ECO:0000256" key="5">
    <source>
        <dbReference type="ARBA" id="ARBA00023136"/>
    </source>
</evidence>
<gene>
    <name evidence="8" type="ORF">FB391_2106</name>
</gene>
<comment type="subcellular location">
    <subcellularLocation>
        <location evidence="1">Membrane</location>
        <topology evidence="1">Multi-pass membrane protein</topology>
    </subcellularLocation>
</comment>
<dbReference type="InterPro" id="IPR039261">
    <property type="entry name" value="FNR_nucleotide-bd"/>
</dbReference>
<dbReference type="Gene3D" id="3.40.50.80">
    <property type="entry name" value="Nucleotide-binding domain of ferredoxin-NADP reductase (FNR) module"/>
    <property type="match status" value="1"/>
</dbReference>
<evidence type="ECO:0000256" key="7">
    <source>
        <dbReference type="SAM" id="Phobius"/>
    </source>
</evidence>
<feature type="transmembrane region" description="Helical" evidence="7">
    <location>
        <begin position="178"/>
        <end position="202"/>
    </location>
</feature>
<dbReference type="AlphaFoldDB" id="A0A543F2L9"/>
<feature type="region of interest" description="Disordered" evidence="6">
    <location>
        <begin position="580"/>
        <end position="636"/>
    </location>
</feature>
<feature type="transmembrane region" description="Helical" evidence="7">
    <location>
        <begin position="51"/>
        <end position="75"/>
    </location>
</feature>
<sequence length="708" mass="76550">MTTTVTPSTPDAAAPPLSPLTRRPGRWIDGWNAEDPAFWQAEGRAIARRNLGWSIFAEFLGFIIWQLWSIVVVMLPAAGFTLSSSEAFWLISLPSLVGATLRFPYTFMVAVFGGRNWTIVSAGLLLIPAVLLGIVVSNPDTPFGVLLVVAALGGVGGGNFASSMANITYFFPQKEKGWALGLNAAGGNLGTSVAQFAVPIVVTIGAASTLNISLAGWMWVPLILVAMFGAWRYMDNLSSAKADFGSSAAALREPHLWVMALLYIGTFGSFIGFASVFPKLIADQFPGVLDHPDRHRVDHARLPRSARRLARPPVRRTPRRPLRGRPGDRVRVRCHGRRALALIWTMQLHSFVVFLACFLVLFAATGMGNGSTYRMIPSIFAARSQARGYATGTPEATKMLRKSAAALGIISAIGAYGGFLVPQVLNASQLATGGYTAALRRLRRRLRRPAAGDPVRLRRPARVARHAAHLTPPRHDGSGCLGPRHPLPSSCAHRACPARRGEARRRSSAASVDVAHVAGVGGEGAQVLPGGLLAETRRAAVRSWRASPRRPGHPARVAAHVEVRAVLQPAPQAGTVLRACGPARRSSAAGRARTRRPGVSGSRRRASRRARRDARRRLPDTPGRRVSRATSGRRSTCRNRMLEHGARLWRWLQDGAAPLRVRRREPDGKDVEATLATIAQQHGGLGEEAAGEYLRTLAADARYVRDVY</sequence>
<dbReference type="InterPro" id="IPR044772">
    <property type="entry name" value="NO3_transporter"/>
</dbReference>
<feature type="transmembrane region" description="Helical" evidence="7">
    <location>
        <begin position="87"/>
        <end position="105"/>
    </location>
</feature>
<evidence type="ECO:0000256" key="3">
    <source>
        <dbReference type="ARBA" id="ARBA00022692"/>
    </source>
</evidence>
<feature type="region of interest" description="Disordered" evidence="6">
    <location>
        <begin position="308"/>
        <end position="327"/>
    </location>
</feature>
<evidence type="ECO:0000256" key="1">
    <source>
        <dbReference type="ARBA" id="ARBA00004141"/>
    </source>
</evidence>
<comment type="caution">
    <text evidence="8">The sequence shown here is derived from an EMBL/GenBank/DDBJ whole genome shotgun (WGS) entry which is preliminary data.</text>
</comment>
<dbReference type="Pfam" id="PF07690">
    <property type="entry name" value="MFS_1"/>
    <property type="match status" value="1"/>
</dbReference>
<dbReference type="GO" id="GO:0016020">
    <property type="term" value="C:membrane"/>
    <property type="evidence" value="ECO:0007669"/>
    <property type="project" value="UniProtKB-SubCell"/>
</dbReference>
<dbReference type="PANTHER" id="PTHR23515">
    <property type="entry name" value="HIGH-AFFINITY NITRATE TRANSPORTER 2.3"/>
    <property type="match status" value="1"/>
</dbReference>
<dbReference type="InterPro" id="IPR011701">
    <property type="entry name" value="MFS"/>
</dbReference>
<name>A0A543F2L9_9MICO</name>
<proteinExistence type="inferred from homology"/>
<evidence type="ECO:0000256" key="6">
    <source>
        <dbReference type="SAM" id="MobiDB-lite"/>
    </source>
</evidence>
<evidence type="ECO:0000313" key="9">
    <source>
        <dbReference type="Proteomes" id="UP000320235"/>
    </source>
</evidence>
<comment type="similarity">
    <text evidence="2">Belongs to the major facilitator superfamily. Nitrate/nitrite porter (TC 2.A.1.8) family.</text>
</comment>
<feature type="transmembrane region" description="Helical" evidence="7">
    <location>
        <begin position="143"/>
        <end position="171"/>
    </location>
</feature>
<keyword evidence="9" id="KW-1185">Reference proteome</keyword>
<feature type="transmembrane region" description="Helical" evidence="7">
    <location>
        <begin position="255"/>
        <end position="277"/>
    </location>
</feature>
<dbReference type="InterPro" id="IPR036259">
    <property type="entry name" value="MFS_trans_sf"/>
</dbReference>
<evidence type="ECO:0000313" key="8">
    <source>
        <dbReference type="EMBL" id="TQM28058.1"/>
    </source>
</evidence>
<feature type="transmembrane region" description="Helical" evidence="7">
    <location>
        <begin position="117"/>
        <end position="137"/>
    </location>
</feature>
<evidence type="ECO:0000256" key="2">
    <source>
        <dbReference type="ARBA" id="ARBA00008432"/>
    </source>
</evidence>
<dbReference type="EMBL" id="VFPE01000002">
    <property type="protein sequence ID" value="TQM28058.1"/>
    <property type="molecule type" value="Genomic_DNA"/>
</dbReference>
<keyword evidence="3 7" id="KW-0812">Transmembrane</keyword>
<feature type="transmembrane region" description="Helical" evidence="7">
    <location>
        <begin position="214"/>
        <end position="234"/>
    </location>
</feature>
<keyword evidence="5 7" id="KW-0472">Membrane</keyword>
<organism evidence="8 9">
    <name type="scientific">Microbacterium kyungheense</name>
    <dbReference type="NCBI Taxonomy" id="1263636"/>
    <lineage>
        <taxon>Bacteria</taxon>
        <taxon>Bacillati</taxon>
        <taxon>Actinomycetota</taxon>
        <taxon>Actinomycetes</taxon>
        <taxon>Micrococcales</taxon>
        <taxon>Microbacteriaceae</taxon>
        <taxon>Microbacterium</taxon>
    </lineage>
</organism>
<keyword evidence="4 7" id="KW-1133">Transmembrane helix</keyword>
<feature type="region of interest" description="Disordered" evidence="6">
    <location>
        <begin position="1"/>
        <end position="21"/>
    </location>
</feature>
<dbReference type="Proteomes" id="UP000320235">
    <property type="component" value="Unassembled WGS sequence"/>
</dbReference>
<feature type="compositionally biased region" description="Basic residues" evidence="6">
    <location>
        <begin position="308"/>
        <end position="323"/>
    </location>
</feature>
<feature type="transmembrane region" description="Helical" evidence="7">
    <location>
        <begin position="404"/>
        <end position="425"/>
    </location>
</feature>
<dbReference type="SUPFAM" id="SSF103473">
    <property type="entry name" value="MFS general substrate transporter"/>
    <property type="match status" value="1"/>
</dbReference>
<dbReference type="Gene3D" id="1.20.1250.20">
    <property type="entry name" value="MFS general substrate transporter like domains"/>
    <property type="match status" value="1"/>
</dbReference>
<dbReference type="GO" id="GO:0015112">
    <property type="term" value="F:nitrate transmembrane transporter activity"/>
    <property type="evidence" value="ECO:0007669"/>
    <property type="project" value="InterPro"/>
</dbReference>